<keyword evidence="2" id="KW-0808">Transferase</keyword>
<dbReference type="Gene3D" id="3.40.50.150">
    <property type="entry name" value="Vaccinia Virus protein VP39"/>
    <property type="match status" value="1"/>
</dbReference>
<evidence type="ECO:0000313" key="2">
    <source>
        <dbReference type="EMBL" id="MFC3966138.1"/>
    </source>
</evidence>
<proteinExistence type="predicted"/>
<dbReference type="CDD" id="cd02440">
    <property type="entry name" value="AdoMet_MTases"/>
    <property type="match status" value="1"/>
</dbReference>
<dbReference type="Proteomes" id="UP001595696">
    <property type="component" value="Unassembled WGS sequence"/>
</dbReference>
<evidence type="ECO:0000259" key="1">
    <source>
        <dbReference type="Pfam" id="PF08242"/>
    </source>
</evidence>
<sequence>MEDRAIGMTRRLKRRGREALDRIGPRRSENRVIAEAAQYWTSPAEPAWAGNSHWRTGIPGQWEKVGQDHLALFDKLARVLDTPPSFGTVAEWGCGGGANAVAFAPRAERFVAVDVVRASLDECREHTLAACDVDFVPLLVEVENPEAAVDTIGRASCDVFLCLYVVELLPSAEYATRILRIARAVLAPGGVAFIQVKYRDSDGRTAPRRSYARNLASQTIFPIDHFWKLAGQTGFRPEAVHLVPENELDRNYAYFLLTAA</sequence>
<comment type="caution">
    <text evidence="2">The sequence shown here is derived from an EMBL/GenBank/DDBJ whole genome shotgun (WGS) entry which is preliminary data.</text>
</comment>
<dbReference type="SUPFAM" id="SSF53335">
    <property type="entry name" value="S-adenosyl-L-methionine-dependent methyltransferases"/>
    <property type="match status" value="1"/>
</dbReference>
<evidence type="ECO:0000313" key="3">
    <source>
        <dbReference type="Proteomes" id="UP001595696"/>
    </source>
</evidence>
<accession>A0ABV8E1X7</accession>
<dbReference type="Pfam" id="PF08242">
    <property type="entry name" value="Methyltransf_12"/>
    <property type="match status" value="1"/>
</dbReference>
<dbReference type="EMBL" id="JBHSAX010000033">
    <property type="protein sequence ID" value="MFC3966138.1"/>
    <property type="molecule type" value="Genomic_DNA"/>
</dbReference>
<gene>
    <name evidence="2" type="ORF">ACFO0B_29470</name>
</gene>
<dbReference type="EC" id="2.1.1.64" evidence="2"/>
<feature type="domain" description="Methyltransferase type 12" evidence="1">
    <location>
        <begin position="91"/>
        <end position="191"/>
    </location>
</feature>
<dbReference type="RefSeq" id="WP_378616596.1">
    <property type="nucleotide sequence ID" value="NZ_JBHSAX010000033.1"/>
</dbReference>
<keyword evidence="2" id="KW-0489">Methyltransferase</keyword>
<dbReference type="GO" id="GO:0061542">
    <property type="term" value="F:3-demethylubiquinol 3-O-methyltransferase activity"/>
    <property type="evidence" value="ECO:0007669"/>
    <property type="project" value="UniProtKB-EC"/>
</dbReference>
<dbReference type="EC" id="2.1.1.222" evidence="2"/>
<dbReference type="GO" id="GO:0032259">
    <property type="term" value="P:methylation"/>
    <property type="evidence" value="ECO:0007669"/>
    <property type="project" value="UniProtKB-KW"/>
</dbReference>
<dbReference type="GO" id="GO:0102208">
    <property type="term" value="F:2-polyprenyl-6-hydroxyphenol methylase activity"/>
    <property type="evidence" value="ECO:0007669"/>
    <property type="project" value="UniProtKB-EC"/>
</dbReference>
<reference evidence="3" key="1">
    <citation type="journal article" date="2019" name="Int. J. Syst. Evol. Microbiol.">
        <title>The Global Catalogue of Microorganisms (GCM) 10K type strain sequencing project: providing services to taxonomists for standard genome sequencing and annotation.</title>
        <authorList>
            <consortium name="The Broad Institute Genomics Platform"/>
            <consortium name="The Broad Institute Genome Sequencing Center for Infectious Disease"/>
            <person name="Wu L."/>
            <person name="Ma J."/>
        </authorList>
    </citation>
    <scope>NUCLEOTIDE SEQUENCE [LARGE SCALE GENOMIC DNA]</scope>
    <source>
        <strain evidence="3">CGMCC 4.7330</strain>
    </source>
</reference>
<name>A0ABV8E1X7_9NOCA</name>
<protein>
    <submittedName>
        <fullName evidence="2">Class I SAM-dependent methyltransferase</fullName>
        <ecNumber evidence="2">2.1.1.222</ecNumber>
        <ecNumber evidence="2">2.1.1.64</ecNumber>
    </submittedName>
</protein>
<dbReference type="InterPro" id="IPR013217">
    <property type="entry name" value="Methyltransf_12"/>
</dbReference>
<dbReference type="InterPro" id="IPR029063">
    <property type="entry name" value="SAM-dependent_MTases_sf"/>
</dbReference>
<keyword evidence="3" id="KW-1185">Reference proteome</keyword>
<organism evidence="2 3">
    <name type="scientific">Nocardia jiangsuensis</name>
    <dbReference type="NCBI Taxonomy" id="1691563"/>
    <lineage>
        <taxon>Bacteria</taxon>
        <taxon>Bacillati</taxon>
        <taxon>Actinomycetota</taxon>
        <taxon>Actinomycetes</taxon>
        <taxon>Mycobacteriales</taxon>
        <taxon>Nocardiaceae</taxon>
        <taxon>Nocardia</taxon>
    </lineage>
</organism>